<reference evidence="11 12" key="1">
    <citation type="journal article" date="2010" name="BMC Genomics">
        <title>Metabolic flexibility revealed in the genome of the cyst-forming alpha-1 proteobacterium Rhodospirillum centenum.</title>
        <authorList>
            <person name="Lu Y.K."/>
            <person name="Marden J."/>
            <person name="Han M."/>
            <person name="Swingley W.D."/>
            <person name="Mastrian S.D."/>
            <person name="Chowdhury S.R."/>
            <person name="Hao J."/>
            <person name="Helmy T."/>
            <person name="Kim S."/>
            <person name="Kurdoglu A.A."/>
            <person name="Matthies H.J."/>
            <person name="Rollo D."/>
            <person name="Stothard P."/>
            <person name="Blankenship R.E."/>
            <person name="Bauer C.E."/>
            <person name="Touchman J.W."/>
        </authorList>
    </citation>
    <scope>NUCLEOTIDE SEQUENCE [LARGE SCALE GENOMIC DNA]</scope>
    <source>
        <strain evidence="12">ATCC 51521 / SW</strain>
    </source>
</reference>
<sequence length="321" mass="34533">MNTDHMQDREGAARWRRRAAYASIAVALTLIAVKLATYLSTGSVSILSSLIDSSVDALASVVTLLGVAQALTPPDAAHRFGHGKAEPLAALAQSAFITGSAVFLGYEAIGRLVDPRPVDSTGLGIAVMVFAIVMTAGLVTFQRWVIERTGSIAIDADSLHYRGDLLMNLAVIAALVLTRVTGSGYWDPLFALGIAGFLVWNALRIAETALDVLMDRELPDDDRARVVALVLAHPQARGLHDLRTRSTGVGQHIDFHLELDSDLTLAEAHDITDEIELRLREAFPSADFSIHQEPEGLDDDRLDNRIAEARAAARSGLLSGR</sequence>
<evidence type="ECO:0000256" key="4">
    <source>
        <dbReference type="ARBA" id="ARBA00022475"/>
    </source>
</evidence>
<feature type="transmembrane region" description="Helical" evidence="8">
    <location>
        <begin position="188"/>
        <end position="206"/>
    </location>
</feature>
<evidence type="ECO:0000256" key="1">
    <source>
        <dbReference type="ARBA" id="ARBA00004141"/>
    </source>
</evidence>
<dbReference type="Proteomes" id="UP000001591">
    <property type="component" value="Chromosome"/>
</dbReference>
<evidence type="ECO:0000256" key="5">
    <source>
        <dbReference type="ARBA" id="ARBA00022692"/>
    </source>
</evidence>
<dbReference type="InterPro" id="IPR058533">
    <property type="entry name" value="Cation_efflux_TM"/>
</dbReference>
<evidence type="ECO:0000259" key="10">
    <source>
        <dbReference type="Pfam" id="PF16916"/>
    </source>
</evidence>
<comment type="similarity">
    <text evidence="2">Belongs to the cation diffusion facilitator (CDF) transporter (TC 2.A.4) family.</text>
</comment>
<dbReference type="GO" id="GO:0015093">
    <property type="term" value="F:ferrous iron transmembrane transporter activity"/>
    <property type="evidence" value="ECO:0007669"/>
    <property type="project" value="TreeGrafter"/>
</dbReference>
<dbReference type="STRING" id="414684.RC1_0585"/>
<dbReference type="EMBL" id="CP000613">
    <property type="protein sequence ID" value="ACI98021.1"/>
    <property type="molecule type" value="Genomic_DNA"/>
</dbReference>
<dbReference type="Pfam" id="PF16916">
    <property type="entry name" value="ZT_dimer"/>
    <property type="match status" value="1"/>
</dbReference>
<dbReference type="SUPFAM" id="SSF160240">
    <property type="entry name" value="Cation efflux protein cytoplasmic domain-like"/>
    <property type="match status" value="1"/>
</dbReference>
<gene>
    <name evidence="11" type="ordered locus">RC1_0585</name>
</gene>
<dbReference type="InterPro" id="IPR036837">
    <property type="entry name" value="Cation_efflux_CTD_sf"/>
</dbReference>
<dbReference type="NCBIfam" id="TIGR01297">
    <property type="entry name" value="CDF"/>
    <property type="match status" value="1"/>
</dbReference>
<dbReference type="InterPro" id="IPR027469">
    <property type="entry name" value="Cation_efflux_TMD_sf"/>
</dbReference>
<dbReference type="SUPFAM" id="SSF161111">
    <property type="entry name" value="Cation efflux protein transmembrane domain-like"/>
    <property type="match status" value="1"/>
</dbReference>
<evidence type="ECO:0000256" key="8">
    <source>
        <dbReference type="SAM" id="Phobius"/>
    </source>
</evidence>
<keyword evidence="3" id="KW-0813">Transport</keyword>
<dbReference type="GO" id="GO:0015086">
    <property type="term" value="F:cadmium ion transmembrane transporter activity"/>
    <property type="evidence" value="ECO:0007669"/>
    <property type="project" value="TreeGrafter"/>
</dbReference>
<evidence type="ECO:0000259" key="9">
    <source>
        <dbReference type="Pfam" id="PF01545"/>
    </source>
</evidence>
<dbReference type="InterPro" id="IPR002524">
    <property type="entry name" value="Cation_efflux"/>
</dbReference>
<dbReference type="PANTHER" id="PTHR43840">
    <property type="entry name" value="MITOCHONDRIAL METAL TRANSPORTER 1-RELATED"/>
    <property type="match status" value="1"/>
</dbReference>
<feature type="transmembrane region" description="Helical" evidence="8">
    <location>
        <begin position="88"/>
        <end position="109"/>
    </location>
</feature>
<accession>B6IRD5</accession>
<dbReference type="Pfam" id="PF01545">
    <property type="entry name" value="Cation_efflux"/>
    <property type="match status" value="1"/>
</dbReference>
<evidence type="ECO:0000256" key="7">
    <source>
        <dbReference type="ARBA" id="ARBA00023136"/>
    </source>
</evidence>
<dbReference type="eggNOG" id="COG0053">
    <property type="taxonomic scope" value="Bacteria"/>
</dbReference>
<dbReference type="KEGG" id="rce:RC1_0585"/>
<keyword evidence="5 8" id="KW-0812">Transmembrane</keyword>
<dbReference type="Gene3D" id="1.20.1510.10">
    <property type="entry name" value="Cation efflux protein transmembrane domain"/>
    <property type="match status" value="1"/>
</dbReference>
<dbReference type="InterPro" id="IPR050291">
    <property type="entry name" value="CDF_Transporter"/>
</dbReference>
<evidence type="ECO:0000256" key="2">
    <source>
        <dbReference type="ARBA" id="ARBA00008114"/>
    </source>
</evidence>
<dbReference type="GO" id="GO:0005886">
    <property type="term" value="C:plasma membrane"/>
    <property type="evidence" value="ECO:0007669"/>
    <property type="project" value="TreeGrafter"/>
</dbReference>
<evidence type="ECO:0000256" key="3">
    <source>
        <dbReference type="ARBA" id="ARBA00022448"/>
    </source>
</evidence>
<dbReference type="AlphaFoldDB" id="B6IRD5"/>
<evidence type="ECO:0000256" key="6">
    <source>
        <dbReference type="ARBA" id="ARBA00022989"/>
    </source>
</evidence>
<feature type="transmembrane region" description="Helical" evidence="8">
    <location>
        <begin position="20"/>
        <end position="40"/>
    </location>
</feature>
<dbReference type="FunFam" id="1.20.1510.10:FF:000001">
    <property type="entry name" value="Ferrous-iron efflux pump FieF"/>
    <property type="match status" value="1"/>
</dbReference>
<keyword evidence="7 8" id="KW-0472">Membrane</keyword>
<comment type="subcellular location">
    <subcellularLocation>
        <location evidence="1">Membrane</location>
        <topology evidence="1">Multi-pass membrane protein</topology>
    </subcellularLocation>
</comment>
<dbReference type="InterPro" id="IPR027470">
    <property type="entry name" value="Cation_efflux_CTD"/>
</dbReference>
<dbReference type="HOGENOM" id="CLU_013430_3_0_5"/>
<name>B6IRD5_RHOCS</name>
<dbReference type="GO" id="GO:0015341">
    <property type="term" value="F:zinc efflux antiporter activity"/>
    <property type="evidence" value="ECO:0007669"/>
    <property type="project" value="TreeGrafter"/>
</dbReference>
<evidence type="ECO:0000313" key="12">
    <source>
        <dbReference type="Proteomes" id="UP000001591"/>
    </source>
</evidence>
<feature type="transmembrane region" description="Helical" evidence="8">
    <location>
        <begin position="165"/>
        <end position="182"/>
    </location>
</feature>
<dbReference type="RefSeq" id="WP_012565813.1">
    <property type="nucleotide sequence ID" value="NC_011420.2"/>
</dbReference>
<dbReference type="PANTHER" id="PTHR43840:SF41">
    <property type="entry name" value="CATION-EFFLUX PUMP FIEF"/>
    <property type="match status" value="1"/>
</dbReference>
<dbReference type="Gene3D" id="3.30.70.1350">
    <property type="entry name" value="Cation efflux protein, cytoplasmic domain"/>
    <property type="match status" value="1"/>
</dbReference>
<feature type="domain" description="Cation efflux protein cytoplasmic" evidence="10">
    <location>
        <begin position="218"/>
        <end position="295"/>
    </location>
</feature>
<dbReference type="GO" id="GO:0006882">
    <property type="term" value="P:intracellular zinc ion homeostasis"/>
    <property type="evidence" value="ECO:0007669"/>
    <property type="project" value="TreeGrafter"/>
</dbReference>
<keyword evidence="4" id="KW-1003">Cell membrane</keyword>
<keyword evidence="12" id="KW-1185">Reference proteome</keyword>
<keyword evidence="6 8" id="KW-1133">Transmembrane helix</keyword>
<organism evidence="11 12">
    <name type="scientific">Rhodospirillum centenum (strain ATCC 51521 / SW)</name>
    <dbReference type="NCBI Taxonomy" id="414684"/>
    <lineage>
        <taxon>Bacteria</taxon>
        <taxon>Pseudomonadati</taxon>
        <taxon>Pseudomonadota</taxon>
        <taxon>Alphaproteobacteria</taxon>
        <taxon>Rhodospirillales</taxon>
        <taxon>Rhodospirillaceae</taxon>
        <taxon>Rhodospirillum</taxon>
    </lineage>
</organism>
<feature type="domain" description="Cation efflux protein transmembrane" evidence="9">
    <location>
        <begin position="21"/>
        <end position="214"/>
    </location>
</feature>
<evidence type="ECO:0000313" key="11">
    <source>
        <dbReference type="EMBL" id="ACI98021.1"/>
    </source>
</evidence>
<protein>
    <submittedName>
        <fullName evidence="11">Cation efflux family protein</fullName>
    </submittedName>
</protein>
<proteinExistence type="inferred from homology"/>
<feature type="transmembrane region" description="Helical" evidence="8">
    <location>
        <begin position="121"/>
        <end position="145"/>
    </location>
</feature>